<dbReference type="PANTHER" id="PTHR10182:SF3">
    <property type="entry name" value="PROTEIN MO25"/>
    <property type="match status" value="1"/>
</dbReference>
<gene>
    <name evidence="2" type="ORF">EX30DRAFT_343506</name>
</gene>
<protein>
    <submittedName>
        <fullName evidence="2">Mo25-like protein</fullName>
    </submittedName>
</protein>
<dbReference type="InterPro" id="IPR016024">
    <property type="entry name" value="ARM-type_fold"/>
</dbReference>
<sequence length="358" mass="41697">MSFLFSRNRQKTPSELVRALRESLARLDQPLEKRRAAEDAARILAQLKLILQGNAETDPLPDQVEALCHEVLMRDMLPILAENMYRLDFEARKDVTALFNSLLRYRPHPQGGFPAVDYLTRVPGPTRRRPDTLITLVRGYELKDVANNCGTILRESFKHEQLARVVIEDRSFWNFFEYVQGGSFDIASDAFSTFRELLTKNKTMVARFLTENYDTFFRRYNSLLTSPNYVTKRQSIKLLGEILLDRANYTVMLQYVDSAENLKMTMNLLRDKSKNIQYEAFHVFKVFVANPKKSKPVEDILLKNREKLLTFLPKFHEDRKDDEQFIDEKSFLMRQIHELGNNGHHQQAYGGHRGIVSA</sequence>
<name>A0A4S2MS02_9PEZI</name>
<dbReference type="AlphaFoldDB" id="A0A4S2MS02"/>
<dbReference type="OrthoDB" id="609103at2759"/>
<evidence type="ECO:0000256" key="1">
    <source>
        <dbReference type="ARBA" id="ARBA00011012"/>
    </source>
</evidence>
<dbReference type="InParanoid" id="A0A4S2MS02"/>
<dbReference type="InterPro" id="IPR013878">
    <property type="entry name" value="Mo25"/>
</dbReference>
<dbReference type="EMBL" id="ML220145">
    <property type="protein sequence ID" value="TGZ78127.1"/>
    <property type="molecule type" value="Genomic_DNA"/>
</dbReference>
<organism evidence="2 3">
    <name type="scientific">Ascodesmis nigricans</name>
    <dbReference type="NCBI Taxonomy" id="341454"/>
    <lineage>
        <taxon>Eukaryota</taxon>
        <taxon>Fungi</taxon>
        <taxon>Dikarya</taxon>
        <taxon>Ascomycota</taxon>
        <taxon>Pezizomycotina</taxon>
        <taxon>Pezizomycetes</taxon>
        <taxon>Pezizales</taxon>
        <taxon>Ascodesmidaceae</taxon>
        <taxon>Ascodesmis</taxon>
    </lineage>
</organism>
<evidence type="ECO:0000313" key="3">
    <source>
        <dbReference type="Proteomes" id="UP000298138"/>
    </source>
</evidence>
<dbReference type="PANTHER" id="PTHR10182">
    <property type="entry name" value="CALCIUM-BINDING PROTEIN 39-RELATED"/>
    <property type="match status" value="1"/>
</dbReference>
<dbReference type="InterPro" id="IPR011989">
    <property type="entry name" value="ARM-like"/>
</dbReference>
<dbReference type="Gene3D" id="1.25.10.10">
    <property type="entry name" value="Leucine-rich Repeat Variant"/>
    <property type="match status" value="1"/>
</dbReference>
<dbReference type="Proteomes" id="UP000298138">
    <property type="component" value="Unassembled WGS sequence"/>
</dbReference>
<dbReference type="GO" id="GO:0035556">
    <property type="term" value="P:intracellular signal transduction"/>
    <property type="evidence" value="ECO:0007669"/>
    <property type="project" value="TreeGrafter"/>
</dbReference>
<evidence type="ECO:0000313" key="2">
    <source>
        <dbReference type="EMBL" id="TGZ78127.1"/>
    </source>
</evidence>
<comment type="similarity">
    <text evidence="1">Belongs to the Mo25 family.</text>
</comment>
<dbReference type="STRING" id="341454.A0A4S2MS02"/>
<dbReference type="Pfam" id="PF08569">
    <property type="entry name" value="Mo25"/>
    <property type="match status" value="1"/>
</dbReference>
<accession>A0A4S2MS02</accession>
<dbReference type="FunCoup" id="A0A4S2MS02">
    <property type="interactions" value="384"/>
</dbReference>
<dbReference type="SUPFAM" id="SSF48371">
    <property type="entry name" value="ARM repeat"/>
    <property type="match status" value="1"/>
</dbReference>
<dbReference type="GO" id="GO:0005737">
    <property type="term" value="C:cytoplasm"/>
    <property type="evidence" value="ECO:0007669"/>
    <property type="project" value="UniProtKB-ARBA"/>
</dbReference>
<keyword evidence="3" id="KW-1185">Reference proteome</keyword>
<dbReference type="GO" id="GO:0043539">
    <property type="term" value="F:protein serine/threonine kinase activator activity"/>
    <property type="evidence" value="ECO:0007669"/>
    <property type="project" value="TreeGrafter"/>
</dbReference>
<proteinExistence type="inferred from homology"/>
<reference evidence="2 3" key="1">
    <citation type="submission" date="2019-04" db="EMBL/GenBank/DDBJ databases">
        <title>Comparative genomics and transcriptomics to analyze fruiting body development in filamentous ascomycetes.</title>
        <authorList>
            <consortium name="DOE Joint Genome Institute"/>
            <person name="Lutkenhaus R."/>
            <person name="Traeger S."/>
            <person name="Breuer J."/>
            <person name="Kuo A."/>
            <person name="Lipzen A."/>
            <person name="Pangilinan J."/>
            <person name="Dilworth D."/>
            <person name="Sandor L."/>
            <person name="Poggeler S."/>
            <person name="Barry K."/>
            <person name="Grigoriev I.V."/>
            <person name="Nowrousian M."/>
        </authorList>
    </citation>
    <scope>NUCLEOTIDE SEQUENCE [LARGE SCALE GENOMIC DNA]</scope>
    <source>
        <strain evidence="2 3">CBS 389.68</strain>
    </source>
</reference>
<dbReference type="FunFam" id="1.25.10.10:FF:000257">
    <property type="entry name" value="Conidiophore development protein hymA"/>
    <property type="match status" value="1"/>
</dbReference>